<reference evidence="1" key="1">
    <citation type="submission" date="2023-11" db="EMBL/GenBank/DDBJ databases">
        <authorList>
            <person name="Poullet M."/>
        </authorList>
    </citation>
    <scope>NUCLEOTIDE SEQUENCE</scope>
    <source>
        <strain evidence="1">E1834</strain>
    </source>
</reference>
<protein>
    <submittedName>
        <fullName evidence="1">Uncharacterized protein</fullName>
    </submittedName>
</protein>
<dbReference type="Proteomes" id="UP001497535">
    <property type="component" value="Unassembled WGS sequence"/>
</dbReference>
<organism evidence="1 2">
    <name type="scientific">Meloidogyne enterolobii</name>
    <name type="common">Root-knot nematode worm</name>
    <name type="synonym">Meloidogyne mayaguensis</name>
    <dbReference type="NCBI Taxonomy" id="390850"/>
    <lineage>
        <taxon>Eukaryota</taxon>
        <taxon>Metazoa</taxon>
        <taxon>Ecdysozoa</taxon>
        <taxon>Nematoda</taxon>
        <taxon>Chromadorea</taxon>
        <taxon>Rhabditida</taxon>
        <taxon>Tylenchina</taxon>
        <taxon>Tylenchomorpha</taxon>
        <taxon>Tylenchoidea</taxon>
        <taxon>Meloidogynidae</taxon>
        <taxon>Meloidogyninae</taxon>
        <taxon>Meloidogyne</taxon>
    </lineage>
</organism>
<name>A0ACB0YME4_MELEN</name>
<gene>
    <name evidence="1" type="ORF">MENTE1834_LOCUS14216</name>
</gene>
<dbReference type="EMBL" id="CAVMJV010000015">
    <property type="protein sequence ID" value="CAK5053767.1"/>
    <property type="molecule type" value="Genomic_DNA"/>
</dbReference>
<evidence type="ECO:0000313" key="1">
    <source>
        <dbReference type="EMBL" id="CAK5053767.1"/>
    </source>
</evidence>
<keyword evidence="2" id="KW-1185">Reference proteome</keyword>
<proteinExistence type="predicted"/>
<accession>A0ACB0YME4</accession>
<comment type="caution">
    <text evidence="1">The sequence shown here is derived from an EMBL/GenBank/DDBJ whole genome shotgun (WGS) entry which is preliminary data.</text>
</comment>
<evidence type="ECO:0000313" key="2">
    <source>
        <dbReference type="Proteomes" id="UP001497535"/>
    </source>
</evidence>
<sequence>MGYSLKCSKHISLSGHSHNIPSSATQNGHLKPTQIQNISSSTNIGTNLLELGAAYARPDTSQMLPFKPKLPPAAYHPVPGGVFPPPLIISQLLQLLPPPRSFTGPYVDIEELVKSLGSFNREPPRVNLKEGPSLDPNATFDDYRAADVKKELYQLLNTTTDPIVLMASSEYQQQQQSIIGSRKRTFNNTGDSDSEDELQRQALGGDLYKSRMQIKTVK</sequence>